<dbReference type="Gene3D" id="1.25.40.90">
    <property type="match status" value="1"/>
</dbReference>
<dbReference type="PROSITE" id="PS51391">
    <property type="entry name" value="CID"/>
    <property type="match status" value="1"/>
</dbReference>
<proteinExistence type="predicted"/>
<name>A0A9D5CJZ5_9LILI</name>
<feature type="domain" description="CID" evidence="3">
    <location>
        <begin position="63"/>
        <end position="191"/>
    </location>
</feature>
<dbReference type="GO" id="GO:0005737">
    <property type="term" value="C:cytoplasm"/>
    <property type="evidence" value="ECO:0007669"/>
    <property type="project" value="TreeGrafter"/>
</dbReference>
<dbReference type="SUPFAM" id="SSF48464">
    <property type="entry name" value="ENTH/VHS domain"/>
    <property type="match status" value="1"/>
</dbReference>
<dbReference type="EMBL" id="JAGGNH010000004">
    <property type="protein sequence ID" value="KAJ0974743.1"/>
    <property type="molecule type" value="Genomic_DNA"/>
</dbReference>
<feature type="compositionally biased region" description="Polar residues" evidence="2">
    <location>
        <begin position="191"/>
        <end position="211"/>
    </location>
</feature>
<dbReference type="InterPro" id="IPR047415">
    <property type="entry name" value="Pcf11_CID"/>
</dbReference>
<feature type="region of interest" description="Disordered" evidence="2">
    <location>
        <begin position="1"/>
        <end position="36"/>
    </location>
</feature>
<feature type="region of interest" description="Disordered" evidence="2">
    <location>
        <begin position="266"/>
        <end position="286"/>
    </location>
</feature>
<gene>
    <name evidence="4" type="ORF">J5N97_016708</name>
</gene>
<dbReference type="GO" id="GO:0005849">
    <property type="term" value="C:mRNA cleavage factor complex"/>
    <property type="evidence" value="ECO:0007669"/>
    <property type="project" value="TreeGrafter"/>
</dbReference>
<accession>A0A9D5CJZ5</accession>
<evidence type="ECO:0000313" key="4">
    <source>
        <dbReference type="EMBL" id="KAJ0974743.1"/>
    </source>
</evidence>
<evidence type="ECO:0000256" key="2">
    <source>
        <dbReference type="SAM" id="MobiDB-lite"/>
    </source>
</evidence>
<dbReference type="PANTHER" id="PTHR15921:SF12">
    <property type="entry name" value="POLYADENYLATION AND CLEAVAGE FACTOR HOMOLOG 4"/>
    <property type="match status" value="1"/>
</dbReference>
<dbReference type="InterPro" id="IPR008942">
    <property type="entry name" value="ENTH_VHS"/>
</dbReference>
<dbReference type="InterPro" id="IPR006569">
    <property type="entry name" value="CID_dom"/>
</dbReference>
<dbReference type="GO" id="GO:0000993">
    <property type="term" value="F:RNA polymerase II complex binding"/>
    <property type="evidence" value="ECO:0007669"/>
    <property type="project" value="InterPro"/>
</dbReference>
<evidence type="ECO:0000313" key="5">
    <source>
        <dbReference type="Proteomes" id="UP001085076"/>
    </source>
</evidence>
<protein>
    <recommendedName>
        <fullName evidence="3">CID domain-containing protein</fullName>
    </recommendedName>
</protein>
<dbReference type="Pfam" id="PF04818">
    <property type="entry name" value="CID"/>
    <property type="match status" value="1"/>
</dbReference>
<reference evidence="4" key="1">
    <citation type="submission" date="2021-03" db="EMBL/GenBank/DDBJ databases">
        <authorList>
            <person name="Li Z."/>
            <person name="Yang C."/>
        </authorList>
    </citation>
    <scope>NUCLEOTIDE SEQUENCE</scope>
    <source>
        <strain evidence="4">Dzin_1.0</strain>
        <tissue evidence="4">Leaf</tissue>
    </source>
</reference>
<dbReference type="Proteomes" id="UP001085076">
    <property type="component" value="Miscellaneous, Linkage group lg04"/>
</dbReference>
<organism evidence="4 5">
    <name type="scientific">Dioscorea zingiberensis</name>
    <dbReference type="NCBI Taxonomy" id="325984"/>
    <lineage>
        <taxon>Eukaryota</taxon>
        <taxon>Viridiplantae</taxon>
        <taxon>Streptophyta</taxon>
        <taxon>Embryophyta</taxon>
        <taxon>Tracheophyta</taxon>
        <taxon>Spermatophyta</taxon>
        <taxon>Magnoliopsida</taxon>
        <taxon>Liliopsida</taxon>
        <taxon>Dioscoreales</taxon>
        <taxon>Dioscoreaceae</taxon>
        <taxon>Dioscorea</taxon>
    </lineage>
</organism>
<keyword evidence="1" id="KW-0507">mRNA processing</keyword>
<sequence>MEGERFSGSRENPRALGLPTDRPPRAAQAERPSPPILERFRALIREREEELRACGEDEPPPPSAQEVVRLYEEVLAELVFNSKPVITELTIIAGEHREAGEGITDAVCSRILEAPVDQKLPALYLLDSIVKNIGREYVKYFADRLAEVFCEAYNQVHSSLHPAMRHLFGTWSQVFPSYVLRLIEEELHFSTPDNQQSAGSTNARHSESPSARPSHGIHINPKYLEARRHLEHSSVNYQDGRGASSSLQAFGQKSSHYDEFDLEHNDVIPPRQGSVRRGSPQAAAGHEPSMVMMEGGITSSKIKGFRPTLLPTTRLRRSISPSGDRLRKEISPVHVVQGAALSDSGHGFGPSKVSEQNGWLGKGWSSEYTSQRPEDVNVYNFNRQRTRELIDAYGNYRGKSTFEEKIPKVMRLESNGASSDVATRRWQNTEEEEYVWEDMRPTLANHSRENSLPPVGPLNSRVGLSNRSGTHVESDFKRGNWASHAQPSRLDDPAFRFEDRIPIGSSQHQDPWKLPYDVPKLSVPLPVSGRESLIGHRVPEAEVPFRRLPSLNSDSLRVNASTFEKHLTERPYSPPAPSAILASAHKSQPLPSHLLPLHQKLFQSQFDLESNKPIVSHGSKSSFSITSSAI</sequence>
<feature type="region of interest" description="Disordered" evidence="2">
    <location>
        <begin position="191"/>
        <end position="217"/>
    </location>
</feature>
<dbReference type="InterPro" id="IPR045154">
    <property type="entry name" value="PCF11-like"/>
</dbReference>
<dbReference type="PANTHER" id="PTHR15921">
    <property type="entry name" value="PRE-MRNA CLEAVAGE COMPLEX II"/>
    <property type="match status" value="1"/>
</dbReference>
<evidence type="ECO:0000256" key="1">
    <source>
        <dbReference type="ARBA" id="ARBA00022664"/>
    </source>
</evidence>
<comment type="caution">
    <text evidence="4">The sequence shown here is derived from an EMBL/GenBank/DDBJ whole genome shotgun (WGS) entry which is preliminary data.</text>
</comment>
<dbReference type="FunFam" id="1.25.40.90:FF:000023">
    <property type="entry name" value="polyadenylation and cleavage factor homolog 4"/>
    <property type="match status" value="1"/>
</dbReference>
<dbReference type="GO" id="GO:0031124">
    <property type="term" value="P:mRNA 3'-end processing"/>
    <property type="evidence" value="ECO:0007669"/>
    <property type="project" value="InterPro"/>
</dbReference>
<feature type="compositionally biased region" description="Basic and acidic residues" evidence="2">
    <location>
        <begin position="1"/>
        <end position="13"/>
    </location>
</feature>
<dbReference type="GO" id="GO:0003729">
    <property type="term" value="F:mRNA binding"/>
    <property type="evidence" value="ECO:0007669"/>
    <property type="project" value="InterPro"/>
</dbReference>
<dbReference type="OrthoDB" id="2129491at2759"/>
<keyword evidence="5" id="KW-1185">Reference proteome</keyword>
<reference evidence="4" key="2">
    <citation type="journal article" date="2022" name="Hortic Res">
        <title>The genome of Dioscorea zingiberensis sheds light on the biosynthesis, origin and evolution of the medicinally important diosgenin saponins.</title>
        <authorList>
            <person name="Li Y."/>
            <person name="Tan C."/>
            <person name="Li Z."/>
            <person name="Guo J."/>
            <person name="Li S."/>
            <person name="Chen X."/>
            <person name="Wang C."/>
            <person name="Dai X."/>
            <person name="Yang H."/>
            <person name="Song W."/>
            <person name="Hou L."/>
            <person name="Xu J."/>
            <person name="Tong Z."/>
            <person name="Xu A."/>
            <person name="Yuan X."/>
            <person name="Wang W."/>
            <person name="Yang Q."/>
            <person name="Chen L."/>
            <person name="Sun Z."/>
            <person name="Wang K."/>
            <person name="Pan B."/>
            <person name="Chen J."/>
            <person name="Bao Y."/>
            <person name="Liu F."/>
            <person name="Qi X."/>
            <person name="Gang D.R."/>
            <person name="Wen J."/>
            <person name="Li J."/>
        </authorList>
    </citation>
    <scope>NUCLEOTIDE SEQUENCE</scope>
    <source>
        <strain evidence="4">Dzin_1.0</strain>
    </source>
</reference>
<dbReference type="AlphaFoldDB" id="A0A9D5CJZ5"/>
<dbReference type="CDD" id="cd16982">
    <property type="entry name" value="CID_Pcf11"/>
    <property type="match status" value="1"/>
</dbReference>
<evidence type="ECO:0000259" key="3">
    <source>
        <dbReference type="PROSITE" id="PS51391"/>
    </source>
</evidence>
<dbReference type="GO" id="GO:0006369">
    <property type="term" value="P:termination of RNA polymerase II transcription"/>
    <property type="evidence" value="ECO:0007669"/>
    <property type="project" value="InterPro"/>
</dbReference>
<dbReference type="SMART" id="SM00582">
    <property type="entry name" value="RPR"/>
    <property type="match status" value="1"/>
</dbReference>